<comment type="caution">
    <text evidence="2">The sequence shown here is derived from an EMBL/GenBank/DDBJ whole genome shotgun (WGS) entry which is preliminary data.</text>
</comment>
<gene>
    <name evidence="2" type="ORF">NX784_24910</name>
</gene>
<evidence type="ECO:0000256" key="1">
    <source>
        <dbReference type="SAM" id="Phobius"/>
    </source>
</evidence>
<evidence type="ECO:0000313" key="3">
    <source>
        <dbReference type="Proteomes" id="UP001204151"/>
    </source>
</evidence>
<keyword evidence="1" id="KW-1133">Transmembrane helix</keyword>
<accession>A0ABT1ZY21</accession>
<dbReference type="Proteomes" id="UP001204151">
    <property type="component" value="Unassembled WGS sequence"/>
</dbReference>
<feature type="transmembrane region" description="Helical" evidence="1">
    <location>
        <begin position="126"/>
        <end position="147"/>
    </location>
</feature>
<organism evidence="2 3">
    <name type="scientific">Massilia pinisoli</name>
    <dbReference type="NCBI Taxonomy" id="1772194"/>
    <lineage>
        <taxon>Bacteria</taxon>
        <taxon>Pseudomonadati</taxon>
        <taxon>Pseudomonadota</taxon>
        <taxon>Betaproteobacteria</taxon>
        <taxon>Burkholderiales</taxon>
        <taxon>Oxalobacteraceae</taxon>
        <taxon>Telluria group</taxon>
        <taxon>Massilia</taxon>
    </lineage>
</organism>
<keyword evidence="3" id="KW-1185">Reference proteome</keyword>
<keyword evidence="1" id="KW-0472">Membrane</keyword>
<protein>
    <submittedName>
        <fullName evidence="2">Uncharacterized protein</fullName>
    </submittedName>
</protein>
<name>A0ABT1ZY21_9BURK</name>
<evidence type="ECO:0000313" key="2">
    <source>
        <dbReference type="EMBL" id="MCS0584833.1"/>
    </source>
</evidence>
<dbReference type="EMBL" id="JANUGW010000025">
    <property type="protein sequence ID" value="MCS0584833.1"/>
    <property type="molecule type" value="Genomic_DNA"/>
</dbReference>
<proteinExistence type="predicted"/>
<dbReference type="RefSeq" id="WP_258819377.1">
    <property type="nucleotide sequence ID" value="NZ_JANUGW010000025.1"/>
</dbReference>
<keyword evidence="1" id="KW-0812">Transmembrane</keyword>
<reference evidence="2 3" key="1">
    <citation type="submission" date="2022-08" db="EMBL/GenBank/DDBJ databases">
        <title>Reclassification of Massilia species as members of the genera Telluria, Duganella, Pseudoduganella, Mokoshia gen. nov. and Zemynaea gen. nov. using orthogonal and non-orthogonal genome-based approaches.</title>
        <authorList>
            <person name="Bowman J.P."/>
        </authorList>
    </citation>
    <scope>NUCLEOTIDE SEQUENCE [LARGE SCALE GENOMIC DNA]</scope>
    <source>
        <strain evidence="2 3">JCM 31316</strain>
    </source>
</reference>
<sequence>MSWPAMCAAHLPVWACGLGEIALYLAPSMALAFLIWLVTRLHPAFFLLSAVGTFCHELAHFGVGLLLGAEPVGFTIIPRGKGRTWELGSVTFANLRWYNAAPAALAPLLVLFVPLAVAWWRTRTAWHFGPIDLALTLLLAPQFLSFWPSPVDWKLAVRSWPYLLIIGAVGAALYWYPGTLFRFVKA</sequence>
<feature type="transmembrane region" description="Helical" evidence="1">
    <location>
        <begin position="159"/>
        <end position="176"/>
    </location>
</feature>
<feature type="transmembrane region" description="Helical" evidence="1">
    <location>
        <begin position="97"/>
        <end position="120"/>
    </location>
</feature>
<feature type="transmembrane region" description="Helical" evidence="1">
    <location>
        <begin position="12"/>
        <end position="38"/>
    </location>
</feature>